<evidence type="ECO:0000313" key="3">
    <source>
        <dbReference type="Proteomes" id="UP000738402"/>
    </source>
</evidence>
<gene>
    <name evidence="2" type="ORF">KL933_000141</name>
</gene>
<feature type="domain" description="10TM putative phosphate transporter extracellular tail" evidence="1">
    <location>
        <begin position="76"/>
        <end position="165"/>
    </location>
</feature>
<comment type="caution">
    <text evidence="2">The sequence shown here is derived from an EMBL/GenBank/DDBJ whole genome shotgun (WGS) entry which is preliminary data.</text>
</comment>
<evidence type="ECO:0000259" key="1">
    <source>
        <dbReference type="Pfam" id="PF12621"/>
    </source>
</evidence>
<protein>
    <recommendedName>
        <fullName evidence="1">10TM putative phosphate transporter extracellular tail domain-containing protein</fullName>
    </recommendedName>
</protein>
<reference evidence="2" key="1">
    <citation type="journal article" date="2021" name="G3 (Bethesda)">
        <title>Genomic diversity, chromosomal rearrangements, and interspecies hybridization in the ogataea polymorpha species complex.</title>
        <authorList>
            <person name="Hanson S.J."/>
            <person name="Cinneide E.O."/>
            <person name="Salzberg L.I."/>
            <person name="Wolfe K.H."/>
            <person name="McGowan J."/>
            <person name="Fitzpatrick D.A."/>
            <person name="Matlin K."/>
        </authorList>
    </citation>
    <scope>NUCLEOTIDE SEQUENCE</scope>
    <source>
        <strain evidence="2">83-405-1</strain>
    </source>
</reference>
<organism evidence="2 3">
    <name type="scientific">Ogataea haglerorum</name>
    <dbReference type="NCBI Taxonomy" id="1937702"/>
    <lineage>
        <taxon>Eukaryota</taxon>
        <taxon>Fungi</taxon>
        <taxon>Dikarya</taxon>
        <taxon>Ascomycota</taxon>
        <taxon>Saccharomycotina</taxon>
        <taxon>Pichiomycetes</taxon>
        <taxon>Pichiales</taxon>
        <taxon>Pichiaceae</taxon>
        <taxon>Ogataea</taxon>
    </lineage>
</organism>
<sequence>MRPLDGVSETLSWTPHAHAQFKGQPLSSCDDLMSEEKREYTDSKVHEYKASRVPLLVEGYDFDADGSKVGLITRILRPDKHYTFKSLQAYLPPAFYEFPKEDPEWVKHAYDLPDRSAACPTLWIPRDPMGLSSKEIKNLNGAIKVSDENAHFDERGKIVWTGPPPE</sequence>
<dbReference type="AlphaFoldDB" id="A0AAN6D9C9"/>
<proteinExistence type="predicted"/>
<name>A0AAN6D9C9_9ASCO</name>
<dbReference type="Pfam" id="PF12621">
    <property type="entry name" value="PHM7_ext"/>
    <property type="match status" value="1"/>
</dbReference>
<evidence type="ECO:0000313" key="2">
    <source>
        <dbReference type="EMBL" id="KAG7730346.1"/>
    </source>
</evidence>
<dbReference type="InterPro" id="IPR022257">
    <property type="entry name" value="PHM7_ext"/>
</dbReference>
<dbReference type="Proteomes" id="UP000738402">
    <property type="component" value="Unassembled WGS sequence"/>
</dbReference>
<dbReference type="EMBL" id="JAHLUH010000001">
    <property type="protein sequence ID" value="KAG7730346.1"/>
    <property type="molecule type" value="Genomic_DNA"/>
</dbReference>
<accession>A0AAN6D9C9</accession>